<evidence type="ECO:0000313" key="3">
    <source>
        <dbReference type="Proteomes" id="UP000649328"/>
    </source>
</evidence>
<dbReference type="EMBL" id="JACBPP010000001">
    <property type="protein sequence ID" value="KAF8005548.1"/>
    <property type="molecule type" value="Genomic_DNA"/>
</dbReference>
<evidence type="ECO:0000313" key="2">
    <source>
        <dbReference type="EMBL" id="KAF8005548.1"/>
    </source>
</evidence>
<reference evidence="2" key="1">
    <citation type="submission" date="2020-10" db="EMBL/GenBank/DDBJ databases">
        <title>The Whole-Genome Sequence of Metschnikowia persimmonesis, a Novel Endophytic Yeast Species Isolated from Medicinal Plant Diospyros kaki Thumb.</title>
        <authorList>
            <person name="Rahmat E."/>
            <person name="Kang Y."/>
        </authorList>
    </citation>
    <scope>NUCLEOTIDE SEQUENCE</scope>
    <source>
        <strain evidence="2">KIOM G15050</strain>
    </source>
</reference>
<dbReference type="Proteomes" id="UP000649328">
    <property type="component" value="Unassembled WGS sequence"/>
</dbReference>
<evidence type="ECO:0000259" key="1">
    <source>
        <dbReference type="Pfam" id="PF08313"/>
    </source>
</evidence>
<organism evidence="2 3">
    <name type="scientific">Metschnikowia pulcherrima</name>
    <dbReference type="NCBI Taxonomy" id="27326"/>
    <lineage>
        <taxon>Eukaryota</taxon>
        <taxon>Fungi</taxon>
        <taxon>Dikarya</taxon>
        <taxon>Ascomycota</taxon>
        <taxon>Saccharomycotina</taxon>
        <taxon>Pichiomycetes</taxon>
        <taxon>Metschnikowiaceae</taxon>
        <taxon>Metschnikowia</taxon>
    </lineage>
</organism>
<sequence>MFPNKPQDFKSSPPAILSPLRKLHRHNAVTENVPEMLPLTHTYDKFDTVLGFSPNEILSIQEDQNDYICGVQTNGHVCRKSLYCRYHLLDERNEVQRSVPLGCLIIEELKNREWFRKRRALTKMYYDCKAYWQKHPSASMTPMTCSQTSCVREGLNYYSSPKCVSVTSHNAAGIMVNSEEGAFSLLKRAFLNKLSRAADAHKEDIVSYLFYRLACYEVAGVEVRTRELEARYNASENGLELGQCGGLN</sequence>
<dbReference type="AlphaFoldDB" id="A0A8H7LF69"/>
<proteinExistence type="predicted"/>
<keyword evidence="3" id="KW-1185">Reference proteome</keyword>
<protein>
    <recommendedName>
        <fullName evidence="1">SCA7 domain-containing protein</fullName>
    </recommendedName>
</protein>
<name>A0A8H7LF69_9ASCO</name>
<comment type="caution">
    <text evidence="2">The sequence shown here is derived from an EMBL/GenBank/DDBJ whole genome shotgun (WGS) entry which is preliminary data.</text>
</comment>
<dbReference type="Pfam" id="PF08313">
    <property type="entry name" value="SCA7"/>
    <property type="match status" value="1"/>
</dbReference>
<gene>
    <name evidence="2" type="ORF">HF325_001005</name>
</gene>
<dbReference type="OrthoDB" id="4072710at2759"/>
<accession>A0A8H7LF69</accession>
<dbReference type="InterPro" id="IPR013243">
    <property type="entry name" value="SCA7_dom"/>
</dbReference>
<feature type="domain" description="SCA7" evidence="1">
    <location>
        <begin position="66"/>
        <end position="108"/>
    </location>
</feature>